<sequence length="410" mass="45997">MASSSGTGNKILADSTDEEHTEVEEDDEEEETLEHFDDFTLASSWERFISEIEGVCRLWMSDGPKNLLVKGAVLLEDSGNLYKVTSETKYALKTYCMEYYFEANPADDAGKPANWKFDLHDLQLCFGVKEFLVIAPQSASGVVLDAPEASKLLSAVAIALSNCSSLWPAFVPVHDPSRKAYIGIQNMGTVFTRRFEGDRIGSQAYSTLDLSVHNFKVRIAMKLTFRTLPFDEDYMKDFDAKFTNSGENLTGETSNGTQWDDDCSWSEWYSAEDPVKGFELTTIWSEKMVESSMEMAELENASPHEAEKWLIALRPEGSKESRIGFASQLHYLVDALQVSFEAHFIEDFVSAAENPGSDNLKSSMVIPSPTVRDRVLKELFIEVTSYIWSTNLSHGQWKNSTGVLGYQRAK</sequence>
<dbReference type="GO" id="GO:0005096">
    <property type="term" value="F:GTPase activator activity"/>
    <property type="evidence" value="ECO:0007669"/>
    <property type="project" value="InterPro"/>
</dbReference>
<feature type="region of interest" description="Disordered" evidence="1">
    <location>
        <begin position="1"/>
        <end position="33"/>
    </location>
</feature>
<dbReference type="ExpressionAtlas" id="A0A2K3PDH3">
    <property type="expression patterns" value="baseline"/>
</dbReference>
<accession>A0A2K3PDH3</accession>
<evidence type="ECO:0000256" key="1">
    <source>
        <dbReference type="SAM" id="MobiDB-lite"/>
    </source>
</evidence>
<dbReference type="AlphaFoldDB" id="A0A2K3PDH3"/>
<dbReference type="PANTHER" id="PTHR21422">
    <property type="entry name" value="RAB3 GTPASE-ACTIVATING PROTEIN CATALYTIC SUBUNIT"/>
    <property type="match status" value="1"/>
</dbReference>
<organism evidence="2 3">
    <name type="scientific">Trifolium pratense</name>
    <name type="common">Red clover</name>
    <dbReference type="NCBI Taxonomy" id="57577"/>
    <lineage>
        <taxon>Eukaryota</taxon>
        <taxon>Viridiplantae</taxon>
        <taxon>Streptophyta</taxon>
        <taxon>Embryophyta</taxon>
        <taxon>Tracheophyta</taxon>
        <taxon>Spermatophyta</taxon>
        <taxon>Magnoliopsida</taxon>
        <taxon>eudicotyledons</taxon>
        <taxon>Gunneridae</taxon>
        <taxon>Pentapetalae</taxon>
        <taxon>rosids</taxon>
        <taxon>fabids</taxon>
        <taxon>Fabales</taxon>
        <taxon>Fabaceae</taxon>
        <taxon>Papilionoideae</taxon>
        <taxon>50 kb inversion clade</taxon>
        <taxon>NPAAA clade</taxon>
        <taxon>Hologalegina</taxon>
        <taxon>IRL clade</taxon>
        <taxon>Trifolieae</taxon>
        <taxon>Trifolium</taxon>
    </lineage>
</organism>
<dbReference type="PANTHER" id="PTHR21422:SF9">
    <property type="entry name" value="RAB3 GTPASE-ACTIVATING PROTEIN CATALYTIC SUBUNIT"/>
    <property type="match status" value="1"/>
</dbReference>
<comment type="caution">
    <text evidence="2">The sequence shown here is derived from an EMBL/GenBank/DDBJ whole genome shotgun (WGS) entry which is preliminary data.</text>
</comment>
<name>A0A2K3PDH3_TRIPR</name>
<reference evidence="2 3" key="1">
    <citation type="journal article" date="2014" name="Am. J. Bot.">
        <title>Genome assembly and annotation for red clover (Trifolium pratense; Fabaceae).</title>
        <authorList>
            <person name="Istvanek J."/>
            <person name="Jaros M."/>
            <person name="Krenek A."/>
            <person name="Repkova J."/>
        </authorList>
    </citation>
    <scope>NUCLEOTIDE SEQUENCE [LARGE SCALE GENOMIC DNA]</scope>
    <source>
        <strain evidence="3">cv. Tatra</strain>
        <tissue evidence="2">Young leaves</tissue>
    </source>
</reference>
<reference evidence="2 3" key="2">
    <citation type="journal article" date="2017" name="Front. Plant Sci.">
        <title>Gene Classification and Mining of Molecular Markers Useful in Red Clover (Trifolium pratense) Breeding.</title>
        <authorList>
            <person name="Istvanek J."/>
            <person name="Dluhosova J."/>
            <person name="Dluhos P."/>
            <person name="Patkova L."/>
            <person name="Nedelnik J."/>
            <person name="Repkova J."/>
        </authorList>
    </citation>
    <scope>NUCLEOTIDE SEQUENCE [LARGE SCALE GENOMIC DNA]</scope>
    <source>
        <strain evidence="3">cv. Tatra</strain>
        <tissue evidence="2">Young leaves</tissue>
    </source>
</reference>
<feature type="compositionally biased region" description="Acidic residues" evidence="1">
    <location>
        <begin position="15"/>
        <end position="32"/>
    </location>
</feature>
<dbReference type="EMBL" id="ASHM01006010">
    <property type="protein sequence ID" value="PNY13347.1"/>
    <property type="molecule type" value="Genomic_DNA"/>
</dbReference>
<evidence type="ECO:0000313" key="3">
    <source>
        <dbReference type="Proteomes" id="UP000236291"/>
    </source>
</evidence>
<proteinExistence type="predicted"/>
<evidence type="ECO:0000313" key="2">
    <source>
        <dbReference type="EMBL" id="PNY13347.1"/>
    </source>
</evidence>
<dbReference type="Proteomes" id="UP000236291">
    <property type="component" value="Unassembled WGS sequence"/>
</dbReference>
<dbReference type="InterPro" id="IPR045700">
    <property type="entry name" value="Rab3GAP1"/>
</dbReference>
<protein>
    <submittedName>
        <fullName evidence="2">RAB3 GTPase-activating protein catalytic subunit-like protein</fullName>
    </submittedName>
</protein>
<dbReference type="STRING" id="57577.A0A2K3PDH3"/>
<gene>
    <name evidence="2" type="ORF">L195_g010000</name>
</gene>